<dbReference type="RefSeq" id="WP_011930389.1">
    <property type="nucleotide sequence ID" value="NC_009466.1"/>
</dbReference>
<proteinExistence type="predicted"/>
<evidence type="ECO:0000313" key="1">
    <source>
        <dbReference type="EMBL" id="ABQ23642.1"/>
    </source>
</evidence>
<evidence type="ECO:0000313" key="2">
    <source>
        <dbReference type="Proteomes" id="UP000002411"/>
    </source>
</evidence>
<dbReference type="KEGG" id="ckl:CKL_4043"/>
<dbReference type="EMBL" id="CP000674">
    <property type="protein sequence ID" value="ABQ23642.1"/>
    <property type="molecule type" value="Genomic_DNA"/>
</dbReference>
<dbReference type="HOGENOM" id="CLU_2463635_0_0_9"/>
<dbReference type="Proteomes" id="UP000002411">
    <property type="component" value="Plasmid pCKL555A"/>
</dbReference>
<name>A5F9M0_CLOK5</name>
<gene>
    <name evidence="1" type="ordered locus">CKL_4043</name>
</gene>
<dbReference type="AlphaFoldDB" id="A5F9M0"/>
<accession>A5F9M0</accession>
<protein>
    <submittedName>
        <fullName evidence="1">Uncharacterized protein</fullName>
    </submittedName>
</protein>
<keyword evidence="2" id="KW-1185">Reference proteome</keyword>
<sequence length="88" mass="10248">MAASRVKSVSFKDSEKDLLEFAEKKGDFSNYVKKLIKEDKEKGYKFTEQQKEEIIRLIQKYAPTTKTEDIKTDFDKDALDALGQFDNM</sequence>
<keyword evidence="1" id="KW-0614">Plasmid</keyword>
<geneLocation type="plasmid" evidence="1 2">
    <name>pCKL555A</name>
</geneLocation>
<organism evidence="1 2">
    <name type="scientific">Clostridium kluyveri (strain ATCC 8527 / DSM 555 / NBRC 12016 / NCIMB 10680 / K1)</name>
    <dbReference type="NCBI Taxonomy" id="431943"/>
    <lineage>
        <taxon>Bacteria</taxon>
        <taxon>Bacillati</taxon>
        <taxon>Bacillota</taxon>
        <taxon>Clostridia</taxon>
        <taxon>Eubacteriales</taxon>
        <taxon>Clostridiaceae</taxon>
        <taxon>Clostridium</taxon>
    </lineage>
</organism>
<reference evidence="1 2" key="1">
    <citation type="journal article" date="2008" name="Proc. Natl. Acad. Sci. U.S.A.">
        <title>The genome of Clostridium kluyveri, a strict anaerobe with unique metabolic features.</title>
        <authorList>
            <person name="Seedorf H."/>
            <person name="Fricke W.F."/>
            <person name="Veith B."/>
            <person name="Brueggemann H."/>
            <person name="Liesegang H."/>
            <person name="Strittmatter A."/>
            <person name="Miethke M."/>
            <person name="Buckel W."/>
            <person name="Hinderberger J."/>
            <person name="Li F."/>
            <person name="Hagemeier C."/>
            <person name="Thauer R.K."/>
            <person name="Gottschalk G."/>
        </authorList>
    </citation>
    <scope>NUCLEOTIDE SEQUENCE [LARGE SCALE GENOMIC DNA]</scope>
    <source>
        <strain evidence="2">ATCC 8527 / DSM 555 / NCIMB 10680</strain>
        <plasmid evidence="1 2">pCKL555A</plasmid>
    </source>
</reference>